<dbReference type="AlphaFoldDB" id="L8XX58"/>
<name>L8XX58_9GAMM</name>
<dbReference type="Proteomes" id="UP000011617">
    <property type="component" value="Unassembled WGS sequence"/>
</dbReference>
<keyword evidence="3" id="KW-1185">Reference proteome</keyword>
<feature type="transmembrane region" description="Helical" evidence="1">
    <location>
        <begin position="6"/>
        <end position="24"/>
    </location>
</feature>
<dbReference type="RefSeq" id="WP_008316785.1">
    <property type="nucleotide sequence ID" value="NZ_KB372785.1"/>
</dbReference>
<accession>L8XX58</accession>
<dbReference type="PATRIC" id="fig|1261130.3.peg.1829"/>
<keyword evidence="1" id="KW-0812">Transmembrane</keyword>
<sequence length="214" mass="24990">MNKKNSTHYTILSIIVFVFGIYLVDELLSPKSKELNISQVLKWEPPKLEFADDSMIRKKNVFIKIDSTEYKTQEEIDASKEREKENWLKDYIPKSRGNICVSKIDLPNIQLVKYIEEWCDVDTRYAPKIINIKYISFKTDLSLGGNGRNYTFSCRGTDNLCYAGGVDYLNGITVAYDFWSNLNDLDDELEIEKELENIFQSQKEIEASIKKYYQ</sequence>
<reference evidence="2 3" key="1">
    <citation type="journal article" date="2013" name="Genome Announc.">
        <title>Complete Genome Sequence of Wohlfahrtiimonas chitiniclastica Strain SH04, Isolated from Chrysomya megacephala Collected from Pudong International Airport in China.</title>
        <authorList>
            <person name="Cao X.M."/>
            <person name="Chen T."/>
            <person name="Xu L.Z."/>
            <person name="Yao L.S."/>
            <person name="Qi J."/>
            <person name="Zhang X.L."/>
            <person name="Yan Q.L."/>
            <person name="Deng Y.H."/>
            <person name="Guo T.Y."/>
            <person name="Wang J."/>
            <person name="Hu K.X."/>
            <person name="Xu B.L."/>
        </authorList>
    </citation>
    <scope>NUCLEOTIDE SEQUENCE [LARGE SCALE GENOMIC DNA]</scope>
    <source>
        <strain evidence="2 3">SH04</strain>
    </source>
</reference>
<dbReference type="HOGENOM" id="CLU_1288466_0_0_6"/>
<keyword evidence="1" id="KW-0472">Membrane</keyword>
<dbReference type="EMBL" id="AOBV01000014">
    <property type="protein sequence ID" value="ELV07350.1"/>
    <property type="molecule type" value="Genomic_DNA"/>
</dbReference>
<comment type="caution">
    <text evidence="2">The sequence shown here is derived from an EMBL/GenBank/DDBJ whole genome shotgun (WGS) entry which is preliminary data.</text>
</comment>
<organism evidence="2 3">
    <name type="scientific">Wohlfahrtiimonas chitiniclastica SH04</name>
    <dbReference type="NCBI Taxonomy" id="1261130"/>
    <lineage>
        <taxon>Bacteria</taxon>
        <taxon>Pseudomonadati</taxon>
        <taxon>Pseudomonadota</taxon>
        <taxon>Gammaproteobacteria</taxon>
        <taxon>Cardiobacteriales</taxon>
        <taxon>Ignatzschineriaceae</taxon>
        <taxon>Wohlfahrtiimonas</taxon>
    </lineage>
</organism>
<gene>
    <name evidence="2" type="ORF">F387_01904</name>
</gene>
<evidence type="ECO:0000256" key="1">
    <source>
        <dbReference type="SAM" id="Phobius"/>
    </source>
</evidence>
<proteinExistence type="predicted"/>
<evidence type="ECO:0000313" key="3">
    <source>
        <dbReference type="Proteomes" id="UP000011617"/>
    </source>
</evidence>
<protein>
    <submittedName>
        <fullName evidence="2">Uncharacterized protein</fullName>
    </submittedName>
</protein>
<evidence type="ECO:0000313" key="2">
    <source>
        <dbReference type="EMBL" id="ELV07350.1"/>
    </source>
</evidence>
<keyword evidence="1" id="KW-1133">Transmembrane helix</keyword>